<keyword evidence="4" id="KW-1185">Reference proteome</keyword>
<dbReference type="Proteomes" id="UP000013781">
    <property type="component" value="Unassembled WGS sequence"/>
</dbReference>
<evidence type="ECO:0000313" key="3">
    <source>
        <dbReference type="Proteomes" id="UP000013781"/>
    </source>
</evidence>
<dbReference type="AlphaFoldDB" id="R2QZ12"/>
<dbReference type="PATRIC" id="fig|1158609.3.peg.1699"/>
<dbReference type="EMBL" id="ASWB01000001">
    <property type="protein sequence ID" value="EOT73135.1"/>
    <property type="molecule type" value="Genomic_DNA"/>
</dbReference>
<dbReference type="HOGENOM" id="CLU_1822381_0_0_9"/>
<dbReference type="Proteomes" id="UP000014157">
    <property type="component" value="Unassembled WGS sequence"/>
</dbReference>
<evidence type="ECO:0000313" key="1">
    <source>
        <dbReference type="EMBL" id="EOI00636.1"/>
    </source>
</evidence>
<dbReference type="OrthoDB" id="2186932at2"/>
<organism evidence="1 3">
    <name type="scientific">Enterococcus moraviensis ATCC BAA-383</name>
    <dbReference type="NCBI Taxonomy" id="1158609"/>
    <lineage>
        <taxon>Bacteria</taxon>
        <taxon>Bacillati</taxon>
        <taxon>Bacillota</taxon>
        <taxon>Bacilli</taxon>
        <taxon>Lactobacillales</taxon>
        <taxon>Enterococcaceae</taxon>
        <taxon>Enterococcus</taxon>
    </lineage>
</organism>
<sequence>MSKNYPGTIKEFFQWLEDGGYNQFGIHLSANTNPEGYGVRRIGPTLELFYSERGQAYPEKEFNTEKELVGYLAAKLEKSDWARTHCISATENKDESEALAKKLSKLGIKFDQQELLYSDDGRMLYRTMVYGTDIKKVAHLK</sequence>
<gene>
    <name evidence="2" type="ORF">I586_00128</name>
    <name evidence="1" type="ORF">UAY_01739</name>
</gene>
<evidence type="ECO:0000313" key="4">
    <source>
        <dbReference type="Proteomes" id="UP000014157"/>
    </source>
</evidence>
<evidence type="ECO:0000313" key="2">
    <source>
        <dbReference type="EMBL" id="EOT73135.1"/>
    </source>
</evidence>
<reference evidence="2 4" key="2">
    <citation type="submission" date="2013-03" db="EMBL/GenBank/DDBJ databases">
        <title>The Genome Sequence of Enterococcus moraviensis BAA-383 (PacBio/Illumina hybrid assembly).</title>
        <authorList>
            <consortium name="The Broad Institute Genomics Platform"/>
            <consortium name="The Broad Institute Genome Sequencing Center for Infectious Disease"/>
            <person name="Earl A."/>
            <person name="Russ C."/>
            <person name="Gilmore M."/>
            <person name="Surin D."/>
            <person name="Walker B."/>
            <person name="Young S."/>
            <person name="Zeng Q."/>
            <person name="Gargeya S."/>
            <person name="Fitzgerald M."/>
            <person name="Haas B."/>
            <person name="Abouelleil A."/>
            <person name="Allen A.W."/>
            <person name="Alvarado L."/>
            <person name="Arachchi H.M."/>
            <person name="Berlin A.M."/>
            <person name="Chapman S.B."/>
            <person name="Gainer-Dewar J."/>
            <person name="Goldberg J."/>
            <person name="Griggs A."/>
            <person name="Gujja S."/>
            <person name="Hansen M."/>
            <person name="Howarth C."/>
            <person name="Imamovic A."/>
            <person name="Ireland A."/>
            <person name="Larimer J."/>
            <person name="McCowan C."/>
            <person name="Murphy C."/>
            <person name="Pearson M."/>
            <person name="Poon T.W."/>
            <person name="Priest M."/>
            <person name="Roberts A."/>
            <person name="Saif S."/>
            <person name="Shea T."/>
            <person name="Sisk P."/>
            <person name="Sykes S."/>
            <person name="Wortman J."/>
            <person name="Nusbaum C."/>
            <person name="Birren B."/>
        </authorList>
    </citation>
    <scope>NUCLEOTIDE SEQUENCE [LARGE SCALE GENOMIC DNA]</scope>
    <source>
        <strain evidence="2 4">ATCC BAA-383</strain>
    </source>
</reference>
<reference evidence="1 3" key="1">
    <citation type="submission" date="2013-02" db="EMBL/GenBank/DDBJ databases">
        <title>The Genome Sequence of Enterococcus moraviensis BAA-383.</title>
        <authorList>
            <consortium name="The Broad Institute Genome Sequencing Platform"/>
            <consortium name="The Broad Institute Genome Sequencing Center for Infectious Disease"/>
            <person name="Earl A.M."/>
            <person name="Gilmore M.S."/>
            <person name="Lebreton F."/>
            <person name="Walker B."/>
            <person name="Young S.K."/>
            <person name="Zeng Q."/>
            <person name="Gargeya S."/>
            <person name="Fitzgerald M."/>
            <person name="Haas B."/>
            <person name="Abouelleil A."/>
            <person name="Alvarado L."/>
            <person name="Arachchi H.M."/>
            <person name="Berlin A.M."/>
            <person name="Chapman S.B."/>
            <person name="Dewar J."/>
            <person name="Goldberg J."/>
            <person name="Griggs A."/>
            <person name="Gujja S."/>
            <person name="Hansen M."/>
            <person name="Howarth C."/>
            <person name="Imamovic A."/>
            <person name="Larimer J."/>
            <person name="McCowan C."/>
            <person name="Murphy C."/>
            <person name="Neiman D."/>
            <person name="Pearson M."/>
            <person name="Priest M."/>
            <person name="Roberts A."/>
            <person name="Saif S."/>
            <person name="Shea T."/>
            <person name="Sisk P."/>
            <person name="Sykes S."/>
            <person name="Wortman J."/>
            <person name="Nusbaum C."/>
            <person name="Birren B."/>
        </authorList>
    </citation>
    <scope>NUCLEOTIDE SEQUENCE [LARGE SCALE GENOMIC DNA]</scope>
    <source>
        <strain evidence="1 3">ATCC BAA-383</strain>
    </source>
</reference>
<dbReference type="RefSeq" id="WP_010765118.1">
    <property type="nucleotide sequence ID" value="NZ_ASWB01000001.1"/>
</dbReference>
<comment type="caution">
    <text evidence="1">The sequence shown here is derived from an EMBL/GenBank/DDBJ whole genome shotgun (WGS) entry which is preliminary data.</text>
</comment>
<dbReference type="EMBL" id="AJAS01000014">
    <property type="protein sequence ID" value="EOI00636.1"/>
    <property type="molecule type" value="Genomic_DNA"/>
</dbReference>
<name>R2QZ12_9ENTE</name>
<protein>
    <submittedName>
        <fullName evidence="1">Uncharacterized protein</fullName>
    </submittedName>
</protein>
<accession>R2QZ12</accession>
<proteinExistence type="predicted"/>